<dbReference type="InterPro" id="IPR010131">
    <property type="entry name" value="MdtP/NodT-like"/>
</dbReference>
<accession>A0A845HUS9</accession>
<dbReference type="GO" id="GO:0005886">
    <property type="term" value="C:plasma membrane"/>
    <property type="evidence" value="ECO:0007669"/>
    <property type="project" value="UniProtKB-SubCell"/>
</dbReference>
<keyword evidence="2" id="KW-0732">Signal</keyword>
<evidence type="ECO:0000256" key="3">
    <source>
        <dbReference type="SAM" id="MobiDB-lite"/>
    </source>
</evidence>
<dbReference type="Gene3D" id="2.20.200.10">
    <property type="entry name" value="Outer membrane efflux proteins (OEP)"/>
    <property type="match status" value="1"/>
</dbReference>
<keyword evidence="2" id="KW-0812">Transmembrane</keyword>
<dbReference type="RefSeq" id="WP_161034379.1">
    <property type="nucleotide sequence ID" value="NZ_WWCL01000001.1"/>
</dbReference>
<gene>
    <name evidence="4" type="ORF">GTP23_06790</name>
</gene>
<keyword evidence="2" id="KW-0449">Lipoprotein</keyword>
<dbReference type="GO" id="GO:0015562">
    <property type="term" value="F:efflux transmembrane transporter activity"/>
    <property type="evidence" value="ECO:0007669"/>
    <property type="project" value="InterPro"/>
</dbReference>
<dbReference type="PANTHER" id="PTHR30203">
    <property type="entry name" value="OUTER MEMBRANE CATION EFFLUX PROTEIN"/>
    <property type="match status" value="1"/>
</dbReference>
<comment type="similarity">
    <text evidence="1 2">Belongs to the outer membrane factor (OMF) (TC 1.B.17) family.</text>
</comment>
<keyword evidence="2" id="KW-1134">Transmembrane beta strand</keyword>
<feature type="chain" id="PRO_5033094417" evidence="2">
    <location>
        <begin position="23"/>
        <end position="456"/>
    </location>
</feature>
<dbReference type="SUPFAM" id="SSF56954">
    <property type="entry name" value="Outer membrane efflux proteins (OEP)"/>
    <property type="match status" value="1"/>
</dbReference>
<dbReference type="InterPro" id="IPR003423">
    <property type="entry name" value="OMP_efflux"/>
</dbReference>
<evidence type="ECO:0000256" key="1">
    <source>
        <dbReference type="ARBA" id="ARBA00007613"/>
    </source>
</evidence>
<name>A0A845HUS9_9BURK</name>
<keyword evidence="5" id="KW-1185">Reference proteome</keyword>
<comment type="subcellular location">
    <subcellularLocation>
        <location evidence="2">Cell membrane</location>
        <topology evidence="2">Lipid-anchor</topology>
    </subcellularLocation>
</comment>
<organism evidence="4 5">
    <name type="scientific">Duganella fentianensis</name>
    <dbReference type="NCBI Taxonomy" id="2692177"/>
    <lineage>
        <taxon>Bacteria</taxon>
        <taxon>Pseudomonadati</taxon>
        <taxon>Pseudomonadota</taxon>
        <taxon>Betaproteobacteria</taxon>
        <taxon>Burkholderiales</taxon>
        <taxon>Oxalobacteraceae</taxon>
        <taxon>Telluria group</taxon>
        <taxon>Duganella</taxon>
    </lineage>
</organism>
<evidence type="ECO:0000313" key="4">
    <source>
        <dbReference type="EMBL" id="MYN44779.1"/>
    </source>
</evidence>
<keyword evidence="2" id="KW-0564">Palmitate</keyword>
<dbReference type="Pfam" id="PF02321">
    <property type="entry name" value="OEP"/>
    <property type="match status" value="2"/>
</dbReference>
<reference evidence="4" key="1">
    <citation type="submission" date="2019-12" db="EMBL/GenBank/DDBJ databases">
        <title>Novel species isolated from a subtropical stream in China.</title>
        <authorList>
            <person name="Lu H."/>
        </authorList>
    </citation>
    <scope>NUCLEOTIDE SEQUENCE [LARGE SCALE GENOMIC DNA]</scope>
    <source>
        <strain evidence="4">FT93W</strain>
    </source>
</reference>
<evidence type="ECO:0000256" key="2">
    <source>
        <dbReference type="RuleBase" id="RU362097"/>
    </source>
</evidence>
<keyword evidence="2" id="KW-0472">Membrane</keyword>
<proteinExistence type="inferred from homology"/>
<dbReference type="EMBL" id="WWCL01000001">
    <property type="protein sequence ID" value="MYN44779.1"/>
    <property type="molecule type" value="Genomic_DNA"/>
</dbReference>
<dbReference type="NCBIfam" id="TIGR01845">
    <property type="entry name" value="outer_NodT"/>
    <property type="match status" value="1"/>
</dbReference>
<dbReference type="Gene3D" id="1.20.1600.10">
    <property type="entry name" value="Outer membrane efflux proteins (OEP)"/>
    <property type="match status" value="1"/>
</dbReference>
<feature type="signal peptide" evidence="2">
    <location>
        <begin position="1"/>
        <end position="22"/>
    </location>
</feature>
<evidence type="ECO:0000313" key="5">
    <source>
        <dbReference type="Proteomes" id="UP000444316"/>
    </source>
</evidence>
<dbReference type="Proteomes" id="UP000444316">
    <property type="component" value="Unassembled WGS sequence"/>
</dbReference>
<comment type="caution">
    <text evidence="4">The sequence shown here is derived from an EMBL/GenBank/DDBJ whole genome shotgun (WGS) entry which is preliminary data.</text>
</comment>
<sequence>MKKQISLSLLAGLVAWSVGVNAPVHAAEYFAKVEVPAGWTVPVSAESAVISDEWWQEFGDPILNTLVRAALASNQDLAVAAARIEQARALVDSSEADRRPRLDAGVSGQRTRDGSGAPSIEQSSIGLRAGWEVDLFGRGAQGISAAKADAEVARMAWQAARIALAADVATAYFELRTLDQRLVLRREAVDVLQRQVGVASRKFEAGMVASLEVQRWRVELARENATLAEIQAQQDLRLRQLSLLLGSSALPDLSSAGGPGRMVGAPATSLPGELLERRPDVQRQARALDAALARAGVAKREVYPSLQINWSGSRERIAELGASAAPKMALGYGVSLSMPILDGGRIKANIAVQDARVKEAAAEYEKAILAALVDVESRLTQWSASGIAQDQWEQAHAAAVIASQSAKRVYDAGSGDVSAVLDTRRAQLQSAEALVLATGARWEAAIGLRRAFAGSL</sequence>
<feature type="region of interest" description="Disordered" evidence="3">
    <location>
        <begin position="95"/>
        <end position="121"/>
    </location>
</feature>
<protein>
    <submittedName>
        <fullName evidence="4">Efflux transporter outer membrane subunit</fullName>
    </submittedName>
</protein>
<dbReference type="AlphaFoldDB" id="A0A845HUS9"/>